<keyword evidence="2" id="KW-0769">Symport</keyword>
<evidence type="ECO:0000256" key="2">
    <source>
        <dbReference type="ARBA" id="ARBA00022847"/>
    </source>
</evidence>
<feature type="compositionally biased region" description="Basic residues" evidence="7">
    <location>
        <begin position="65"/>
        <end position="76"/>
    </location>
</feature>
<organism>
    <name type="scientific">Branchiostoma floridae</name>
    <name type="common">Florida lancelet</name>
    <name type="synonym">Amphioxus</name>
    <dbReference type="NCBI Taxonomy" id="7739"/>
    <lineage>
        <taxon>Eukaryota</taxon>
        <taxon>Metazoa</taxon>
        <taxon>Chordata</taxon>
        <taxon>Cephalochordata</taxon>
        <taxon>Leptocardii</taxon>
        <taxon>Amphioxiformes</taxon>
        <taxon>Branchiostomatidae</taxon>
        <taxon>Branchiostoma</taxon>
    </lineage>
</organism>
<evidence type="ECO:0000256" key="4">
    <source>
        <dbReference type="ARBA" id="ARBA00023065"/>
    </source>
</evidence>
<keyword evidence="1" id="KW-0813">Transport</keyword>
<feature type="region of interest" description="Disordered" evidence="7">
    <location>
        <begin position="552"/>
        <end position="712"/>
    </location>
</feature>
<feature type="compositionally biased region" description="Basic and acidic residues" evidence="7">
    <location>
        <begin position="685"/>
        <end position="694"/>
    </location>
</feature>
<feature type="compositionally biased region" description="Polar residues" evidence="7">
    <location>
        <begin position="900"/>
        <end position="921"/>
    </location>
</feature>
<feature type="compositionally biased region" description="Polar residues" evidence="7">
    <location>
        <begin position="387"/>
        <end position="397"/>
    </location>
</feature>
<dbReference type="PANTHER" id="PTHR45897:SF4">
    <property type="entry name" value="HIGH-AFFINITY CHOLINE TRANSPORTER 1"/>
    <property type="match status" value="1"/>
</dbReference>
<dbReference type="AlphaFoldDB" id="C3Z561"/>
<sequence>MGTSVAFLFFTFAILSTGVSSQYVYQTNFLLPSGLTLPLPQRVEEETRAFSARPHDKAVLTKRPVTQKRRDGRKKPYGTSWRAGDGEFTDDDRSPSRGRQGQDRHGSGQLKTCQQDTSCTTYKTAVSKRTSTTKRRDRRSQPYDTSWLSGDESEQDDEEDYRSSSRGRPRQDKRASHHDRSSRIASSTPTTPHIPAPPSRKEKRRLCPTPIVLTLRRVAPPPQYKAEEAAGATKEYIVVKRSESTNSNVCHDDAGSIKRPCSTLEDSEESRRQDGKGSKRRISYQEYINRCRSGDRRNVTAGAATVHDGTKVKVSDETEKSPTSDRDRRVIKARRRMSQHELAEVSSQIRARKEALCPLAAEKKTTAPISRPTSSGSADVSAAAPTQEETPAVSTDGDTAGVRHGRRDVIKHKPTSSRSNIGKTLIEFIKREEEKIRRDQKLRELFRKKAAALAAKIGGRGASRSSGPPAAAELQEKLVRSDSPKRRDGRLRHSLGQSQIPPSDQETDIRPPAQQYPVQQLIQPSNISQMSQSGGNAQRLLAATAVAAPLQNVPHGVRTDNPRDNRLRDIVPDGVRTDNPRDNRLRDIVPDGVRTDNPRDNRLRDIVPDGVRTDNPRDNRLRDIVPDGVRTNSQAGHSSAHRYMTSSRPDQFPPSDVRQSRVEPHLTRPDGRLQGYKRQPGTTSDLRRPADENAHRRRRAPRSSTQTPLRSMPIQAVYTAKEIEQGIRSIRNADAEIPSSHEQRLAAVPAPRLSNPALLTSLPTPRLSNPPLLTSLPTPRLSNPALLTSLPTSRLSNPPLLTSLPSLRLANPPLLTSLPTPRLSNPPLLTSLPTPRLSNPPLLTSLPTPRLSNPALLTSLRKPWPSNPPPLSSLPTPQQVLQFMRQQRASMYGEAAARQESGNVQQQTSLPMPMTSPLTTQGLQRNNNQLQAGLNDRPPPWEPPIAVGSATAWMPIQGYPSMGREAAVRQESSDARQQASLSTPKASPFTTRQKKKESNNNQPQAGQKGKPRKPPVAVKAGKTDNLGPATASTGRSSTRTAMAVPLMAPPSDMNNNTITAPATPALPAVLPDRIPLEDAIRLLVGTESKDDPSPHVHVDSPMATTAGSSTSAFPKKQGQSSPATSTGKMGQSNGSSSLNLLPTSQPTRFGDKRPKKRACIGTDTSTGKRFKPQSNLAMYNTSSLAPWPIPPKNATRTDKRRSATSILLQRLFNIPVFPQNSSVSTVDDS</sequence>
<feature type="compositionally biased region" description="Basic and acidic residues" evidence="7">
    <location>
        <begin position="308"/>
        <end position="330"/>
    </location>
</feature>
<feature type="compositionally biased region" description="Basic and acidic residues" evidence="7">
    <location>
        <begin position="48"/>
        <end position="59"/>
    </location>
</feature>
<dbReference type="InParanoid" id="C3Z561"/>
<evidence type="ECO:0000256" key="1">
    <source>
        <dbReference type="ARBA" id="ARBA00022448"/>
    </source>
</evidence>
<reference evidence="9" key="1">
    <citation type="journal article" date="2008" name="Nature">
        <title>The amphioxus genome and the evolution of the chordate karyotype.</title>
        <authorList>
            <consortium name="US DOE Joint Genome Institute (JGI-PGF)"/>
            <person name="Putnam N.H."/>
            <person name="Butts T."/>
            <person name="Ferrier D.E.K."/>
            <person name="Furlong R.F."/>
            <person name="Hellsten U."/>
            <person name="Kawashima T."/>
            <person name="Robinson-Rechavi M."/>
            <person name="Shoguchi E."/>
            <person name="Terry A."/>
            <person name="Yu J.-K."/>
            <person name="Benito-Gutierrez E.L."/>
            <person name="Dubchak I."/>
            <person name="Garcia-Fernandez J."/>
            <person name="Gibson-Brown J.J."/>
            <person name="Grigoriev I.V."/>
            <person name="Horton A.C."/>
            <person name="de Jong P.J."/>
            <person name="Jurka J."/>
            <person name="Kapitonov V.V."/>
            <person name="Kohara Y."/>
            <person name="Kuroki Y."/>
            <person name="Lindquist E."/>
            <person name="Lucas S."/>
            <person name="Osoegawa K."/>
            <person name="Pennacchio L.A."/>
            <person name="Salamov A.A."/>
            <person name="Satou Y."/>
            <person name="Sauka-Spengler T."/>
            <person name="Schmutz J."/>
            <person name="Shin-I T."/>
            <person name="Toyoda A."/>
            <person name="Bronner-Fraser M."/>
            <person name="Fujiyama A."/>
            <person name="Holland L.Z."/>
            <person name="Holland P.W.H."/>
            <person name="Satoh N."/>
            <person name="Rokhsar D.S."/>
        </authorList>
    </citation>
    <scope>NUCLEOTIDE SEQUENCE [LARGE SCALE GENOMIC DNA]</scope>
    <source>
        <strain evidence="9">S238N-H82</strain>
        <tissue evidence="9">Testes</tissue>
    </source>
</reference>
<name>C3Z561_BRAFL</name>
<gene>
    <name evidence="9" type="ORF">BRAFLDRAFT_76223</name>
</gene>
<evidence type="ECO:0000256" key="6">
    <source>
        <dbReference type="ARBA" id="ARBA00023201"/>
    </source>
</evidence>
<feature type="compositionally biased region" description="Basic and acidic residues" evidence="7">
    <location>
        <begin position="658"/>
        <end position="671"/>
    </location>
</feature>
<keyword evidence="6" id="KW-0739">Sodium transport</keyword>
<dbReference type="EMBL" id="GG666582">
    <property type="protein sequence ID" value="EEN52418.1"/>
    <property type="molecule type" value="Genomic_DNA"/>
</dbReference>
<feature type="compositionally biased region" description="Polar residues" evidence="7">
    <location>
        <begin position="975"/>
        <end position="991"/>
    </location>
</feature>
<evidence type="ECO:0008006" key="10">
    <source>
        <dbReference type="Google" id="ProtNLM"/>
    </source>
</evidence>
<feature type="compositionally biased region" description="Basic residues" evidence="7">
    <location>
        <begin position="403"/>
        <end position="415"/>
    </location>
</feature>
<feature type="compositionally biased region" description="Low complexity" evidence="7">
    <location>
        <begin position="1132"/>
        <end position="1141"/>
    </location>
</feature>
<feature type="compositionally biased region" description="Basic and acidic residues" evidence="7">
    <location>
        <begin position="474"/>
        <end position="486"/>
    </location>
</feature>
<feature type="region of interest" description="Disordered" evidence="7">
    <location>
        <begin position="457"/>
        <end position="510"/>
    </location>
</feature>
<feature type="compositionally biased region" description="Basic and acidic residues" evidence="7">
    <location>
        <begin position="1087"/>
        <end position="1098"/>
    </location>
</feature>
<feature type="signal peptide" evidence="8">
    <location>
        <begin position="1"/>
        <end position="21"/>
    </location>
</feature>
<keyword evidence="5" id="KW-0325">Glycoprotein</keyword>
<evidence type="ECO:0000313" key="9">
    <source>
        <dbReference type="EMBL" id="EEN52418.1"/>
    </source>
</evidence>
<evidence type="ECO:0000256" key="8">
    <source>
        <dbReference type="SAM" id="SignalP"/>
    </source>
</evidence>
<feature type="compositionally biased region" description="Low complexity" evidence="7">
    <location>
        <begin position="758"/>
        <end position="798"/>
    </location>
</feature>
<evidence type="ECO:0000256" key="5">
    <source>
        <dbReference type="ARBA" id="ARBA00023180"/>
    </source>
</evidence>
<feature type="region of interest" description="Disordered" evidence="7">
    <location>
        <begin position="756"/>
        <end position="798"/>
    </location>
</feature>
<feature type="region of interest" description="Disordered" evidence="7">
    <location>
        <begin position="1086"/>
        <end position="1171"/>
    </location>
</feature>
<feature type="compositionally biased region" description="Polar residues" evidence="7">
    <location>
        <begin position="495"/>
        <end position="504"/>
    </location>
</feature>
<feature type="compositionally biased region" description="Basic and acidic residues" evidence="7">
    <location>
        <begin position="91"/>
        <end position="106"/>
    </location>
</feature>
<feature type="region of interest" description="Disordered" evidence="7">
    <location>
        <begin position="1181"/>
        <end position="1200"/>
    </location>
</feature>
<feature type="compositionally biased region" description="Basic and acidic residues" evidence="7">
    <location>
        <begin position="169"/>
        <end position="182"/>
    </location>
</feature>
<accession>C3Z561</accession>
<keyword evidence="3" id="KW-0915">Sodium</keyword>
<feature type="compositionally biased region" description="Low complexity" evidence="7">
    <location>
        <begin position="457"/>
        <end position="472"/>
    </location>
</feature>
<dbReference type="InterPro" id="IPR052244">
    <property type="entry name" value="Choline_transporter"/>
</dbReference>
<feature type="compositionally biased region" description="Polar residues" evidence="7">
    <location>
        <begin position="1162"/>
        <end position="1171"/>
    </location>
</feature>
<evidence type="ECO:0000256" key="7">
    <source>
        <dbReference type="SAM" id="MobiDB-lite"/>
    </source>
</evidence>
<dbReference type="PANTHER" id="PTHR45897">
    <property type="entry name" value="HIGH-AFFINITY CHOLINE TRANSPORTER 1"/>
    <property type="match status" value="1"/>
</dbReference>
<keyword evidence="8" id="KW-0732">Signal</keyword>
<feature type="compositionally biased region" description="Low complexity" evidence="7">
    <location>
        <begin position="1029"/>
        <end position="1040"/>
    </location>
</feature>
<protein>
    <recommendedName>
        <fullName evidence="10">ALMS motif domain-containing protein</fullName>
    </recommendedName>
</protein>
<feature type="compositionally biased region" description="Acidic residues" evidence="7">
    <location>
        <begin position="151"/>
        <end position="160"/>
    </location>
</feature>
<dbReference type="GO" id="GO:0006814">
    <property type="term" value="P:sodium ion transport"/>
    <property type="evidence" value="ECO:0007669"/>
    <property type="project" value="UniProtKB-KW"/>
</dbReference>
<feature type="region of interest" description="Disordered" evidence="7">
    <location>
        <begin position="48"/>
        <end position="206"/>
    </location>
</feature>
<feature type="chain" id="PRO_5002936401" description="ALMS motif domain-containing protein" evidence="8">
    <location>
        <begin position="22"/>
        <end position="1229"/>
    </location>
</feature>
<feature type="region of interest" description="Disordered" evidence="7">
    <location>
        <begin position="964"/>
        <end position="1040"/>
    </location>
</feature>
<evidence type="ECO:0000256" key="3">
    <source>
        <dbReference type="ARBA" id="ARBA00023053"/>
    </source>
</evidence>
<feature type="region of interest" description="Disordered" evidence="7">
    <location>
        <begin position="302"/>
        <end position="346"/>
    </location>
</feature>
<proteinExistence type="predicted"/>
<feature type="region of interest" description="Disordered" evidence="7">
    <location>
        <begin position="245"/>
        <end position="284"/>
    </location>
</feature>
<feature type="compositionally biased region" description="Polar residues" evidence="7">
    <location>
        <begin position="367"/>
        <end position="378"/>
    </location>
</feature>
<keyword evidence="4" id="KW-0406">Ion transport</keyword>
<feature type="compositionally biased region" description="Basic and acidic residues" evidence="7">
    <location>
        <begin position="557"/>
        <end position="625"/>
    </location>
</feature>
<dbReference type="GO" id="GO:0015293">
    <property type="term" value="F:symporter activity"/>
    <property type="evidence" value="ECO:0007669"/>
    <property type="project" value="UniProtKB-KW"/>
</dbReference>
<feature type="compositionally biased region" description="Polar residues" evidence="7">
    <location>
        <begin position="109"/>
        <end position="124"/>
    </location>
</feature>
<feature type="region of interest" description="Disordered" evidence="7">
    <location>
        <begin position="817"/>
        <end position="854"/>
    </location>
</feature>
<feature type="compositionally biased region" description="Polar residues" evidence="7">
    <location>
        <begin position="1102"/>
        <end position="1131"/>
    </location>
</feature>
<feature type="region of interest" description="Disordered" evidence="7">
    <location>
        <begin position="898"/>
        <end position="921"/>
    </location>
</feature>
<feature type="region of interest" description="Disordered" evidence="7">
    <location>
        <begin position="362"/>
        <end position="418"/>
    </location>
</feature>